<gene>
    <name evidence="4" type="ORF">PXEA_LOCUS14563</name>
</gene>
<keyword evidence="1" id="KW-0677">Repeat</keyword>
<protein>
    <recommendedName>
        <fullName evidence="3">PDZ domain-containing protein</fullName>
    </recommendedName>
</protein>
<dbReference type="PANTHER" id="PTHR12345">
    <property type="entry name" value="SYNTENIN RELATED"/>
    <property type="match status" value="1"/>
</dbReference>
<dbReference type="InterPro" id="IPR036034">
    <property type="entry name" value="PDZ_sf"/>
</dbReference>
<dbReference type="GO" id="GO:0005886">
    <property type="term" value="C:plasma membrane"/>
    <property type="evidence" value="ECO:0007669"/>
    <property type="project" value="TreeGrafter"/>
</dbReference>
<dbReference type="GO" id="GO:0007268">
    <property type="term" value="P:chemical synaptic transmission"/>
    <property type="evidence" value="ECO:0007669"/>
    <property type="project" value="TreeGrafter"/>
</dbReference>
<dbReference type="PROSITE" id="PS50106">
    <property type="entry name" value="PDZ"/>
    <property type="match status" value="1"/>
</dbReference>
<keyword evidence="2" id="KW-0812">Transmembrane</keyword>
<reference evidence="4" key="1">
    <citation type="submission" date="2018-11" db="EMBL/GenBank/DDBJ databases">
        <authorList>
            <consortium name="Pathogen Informatics"/>
        </authorList>
    </citation>
    <scope>NUCLEOTIDE SEQUENCE</scope>
</reference>
<keyword evidence="2" id="KW-1133">Transmembrane helix</keyword>
<evidence type="ECO:0000313" key="4">
    <source>
        <dbReference type="EMBL" id="VEL21123.1"/>
    </source>
</evidence>
<organism evidence="4 5">
    <name type="scientific">Protopolystoma xenopodis</name>
    <dbReference type="NCBI Taxonomy" id="117903"/>
    <lineage>
        <taxon>Eukaryota</taxon>
        <taxon>Metazoa</taxon>
        <taxon>Spiralia</taxon>
        <taxon>Lophotrochozoa</taxon>
        <taxon>Platyhelminthes</taxon>
        <taxon>Monogenea</taxon>
        <taxon>Polyopisthocotylea</taxon>
        <taxon>Polystomatidea</taxon>
        <taxon>Polystomatidae</taxon>
        <taxon>Protopolystoma</taxon>
    </lineage>
</organism>
<dbReference type="AlphaFoldDB" id="A0A3S5A6G3"/>
<dbReference type="InterPro" id="IPR051230">
    <property type="entry name" value="APP-Binding"/>
</dbReference>
<keyword evidence="5" id="KW-1185">Reference proteome</keyword>
<dbReference type="SUPFAM" id="SSF50156">
    <property type="entry name" value="PDZ domain-like"/>
    <property type="match status" value="1"/>
</dbReference>
<feature type="transmembrane region" description="Helical" evidence="2">
    <location>
        <begin position="34"/>
        <end position="56"/>
    </location>
</feature>
<evidence type="ECO:0000256" key="2">
    <source>
        <dbReference type="SAM" id="Phobius"/>
    </source>
</evidence>
<evidence type="ECO:0000313" key="5">
    <source>
        <dbReference type="Proteomes" id="UP000784294"/>
    </source>
</evidence>
<name>A0A3S5A6G3_9PLAT</name>
<dbReference type="SMART" id="SM00228">
    <property type="entry name" value="PDZ"/>
    <property type="match status" value="1"/>
</dbReference>
<proteinExistence type="predicted"/>
<evidence type="ECO:0000256" key="1">
    <source>
        <dbReference type="ARBA" id="ARBA00022737"/>
    </source>
</evidence>
<dbReference type="GO" id="GO:0043197">
    <property type="term" value="C:dendritic spine"/>
    <property type="evidence" value="ECO:0007669"/>
    <property type="project" value="TreeGrafter"/>
</dbReference>
<dbReference type="Gene3D" id="2.30.42.10">
    <property type="match status" value="1"/>
</dbReference>
<evidence type="ECO:0000259" key="3">
    <source>
        <dbReference type="PROSITE" id="PS50106"/>
    </source>
</evidence>
<comment type="caution">
    <text evidence="4">The sequence shown here is derived from an EMBL/GenBank/DDBJ whole genome shotgun (WGS) entry which is preliminary data.</text>
</comment>
<dbReference type="OrthoDB" id="5987010at2759"/>
<keyword evidence="2" id="KW-0472">Membrane</keyword>
<dbReference type="Pfam" id="PF00595">
    <property type="entry name" value="PDZ"/>
    <property type="match status" value="1"/>
</dbReference>
<dbReference type="Proteomes" id="UP000784294">
    <property type="component" value="Unassembled WGS sequence"/>
</dbReference>
<dbReference type="GO" id="GO:0005737">
    <property type="term" value="C:cytoplasm"/>
    <property type="evidence" value="ECO:0007669"/>
    <property type="project" value="TreeGrafter"/>
</dbReference>
<dbReference type="PANTHER" id="PTHR12345:SF16">
    <property type="entry name" value="X11L, ISOFORM F-RELATED"/>
    <property type="match status" value="1"/>
</dbReference>
<accession>A0A3S5A6G3</accession>
<dbReference type="EMBL" id="CAAALY010049705">
    <property type="protein sequence ID" value="VEL21123.1"/>
    <property type="molecule type" value="Genomic_DNA"/>
</dbReference>
<dbReference type="CDD" id="cd06720">
    <property type="entry name" value="PDZ1_APBA1_3-like"/>
    <property type="match status" value="1"/>
</dbReference>
<dbReference type="InterPro" id="IPR001478">
    <property type="entry name" value="PDZ"/>
</dbReference>
<sequence>MSRSDSLVLLSYLRDKSRFIHIKLLQIPFNSYNYLVVCSFFIFPCSRFLYFIICLSDIKLIIPKQRGELLGVVIVESGWGSLLPTAVVANMQPAGPAARCGQLNIGNQIISVNGHSLVGLPLSSCQQLIKVGPTL</sequence>
<feature type="domain" description="PDZ" evidence="3">
    <location>
        <begin position="59"/>
        <end position="130"/>
    </location>
</feature>